<comment type="caution">
    <text evidence="1">The sequence shown here is derived from an EMBL/GenBank/DDBJ whole genome shotgun (WGS) entry which is preliminary data.</text>
</comment>
<protein>
    <submittedName>
        <fullName evidence="1">Adenylate cyclase</fullName>
    </submittedName>
</protein>
<dbReference type="AlphaFoldDB" id="A0A364K523"/>
<organism evidence="1 2">
    <name type="scientific">Thermoflavimicrobium daqui</name>
    <dbReference type="NCBI Taxonomy" id="2137476"/>
    <lineage>
        <taxon>Bacteria</taxon>
        <taxon>Bacillati</taxon>
        <taxon>Bacillota</taxon>
        <taxon>Bacilli</taxon>
        <taxon>Bacillales</taxon>
        <taxon>Thermoactinomycetaceae</taxon>
        <taxon>Thermoflavimicrobium</taxon>
    </lineage>
</organism>
<dbReference type="InterPro" id="IPR012685">
    <property type="entry name" value="CHP02304_F390_synth-rel"/>
</dbReference>
<dbReference type="Gene3D" id="3.40.50.12780">
    <property type="entry name" value="N-terminal domain of ligase-like"/>
    <property type="match status" value="1"/>
</dbReference>
<accession>A0A364K523</accession>
<dbReference type="InterPro" id="IPR042099">
    <property type="entry name" value="ANL_N_sf"/>
</dbReference>
<dbReference type="InterPro" id="IPR053158">
    <property type="entry name" value="CapK_Type1_Caps_Biosynth"/>
</dbReference>
<evidence type="ECO:0000313" key="2">
    <source>
        <dbReference type="Proteomes" id="UP000251213"/>
    </source>
</evidence>
<dbReference type="SUPFAM" id="SSF56801">
    <property type="entry name" value="Acetyl-CoA synthetase-like"/>
    <property type="match status" value="1"/>
</dbReference>
<sequence>MKGKILILWKYLQTRYRPSFRSREQLCNWQHHQVIRFLQAILPHSAFYQQLYQGSSLDNWHQFPIMDKKKMMDNFDRLNTVGILKQEAFEMALKAEETRDFTPTIRGVTIGLSSGTSGNRGIFLVSPEERLRWAGVMLAKVLPTSIFVKQRVAFFLRANSNLYTSIEKGRIQFSFFDLLSPLEDHIESLQQFQPTILVGPPSMLRFLAEAQKRNQLSIQPRKIISVAEVLDPLDQQIISQVFQQIVHQVYQSTEGFLATTCSYGTLHMNEDLLVVQKEVMDEKLGKFIPIITDFSRFTQPIIRYRLDDILTEKKSPCPCGSPFLAIEQIEGRCDDLFYLPSLASSKLVSIFPDFIRRAIITTDDHIEEYLIIQHDPNHLEVSLKAAEGEQDSIQKAVFTSLQKLFHQLGCQMPTILFTPYTLRPSDKKLRRVERRFSVKEEHDQRVK</sequence>
<dbReference type="EMBL" id="QJKK01000004">
    <property type="protein sequence ID" value="RAL24484.1"/>
    <property type="molecule type" value="Genomic_DNA"/>
</dbReference>
<evidence type="ECO:0000313" key="1">
    <source>
        <dbReference type="EMBL" id="RAL24484.1"/>
    </source>
</evidence>
<proteinExistence type="predicted"/>
<dbReference type="PANTHER" id="PTHR36932">
    <property type="entry name" value="CAPSULAR POLYSACCHARIDE BIOSYNTHESIS PROTEIN"/>
    <property type="match status" value="1"/>
</dbReference>
<reference evidence="1 2" key="2">
    <citation type="submission" date="2018-06" db="EMBL/GenBank/DDBJ databases">
        <authorList>
            <person name="Zhirakovskaya E."/>
        </authorList>
    </citation>
    <scope>NUCLEOTIDE SEQUENCE [LARGE SCALE GENOMIC DNA]</scope>
    <source>
        <strain evidence="1 2">FBKL4.011</strain>
    </source>
</reference>
<dbReference type="RefSeq" id="WP_113658855.1">
    <property type="nucleotide sequence ID" value="NZ_KZ845666.1"/>
</dbReference>
<dbReference type="OrthoDB" id="580775at2"/>
<gene>
    <name evidence="1" type="ORF">DL897_09220</name>
</gene>
<name>A0A364K523_9BACL</name>
<dbReference type="Proteomes" id="UP000251213">
    <property type="component" value="Unassembled WGS sequence"/>
</dbReference>
<keyword evidence="2" id="KW-1185">Reference proteome</keyword>
<reference evidence="1 2" key="1">
    <citation type="submission" date="2018-06" db="EMBL/GenBank/DDBJ databases">
        <title>Thermoflavimicrobium daqus sp. nov., a thermophilic microbe isolated from Moutai-flavour Daqu.</title>
        <authorList>
            <person name="Wang X."/>
            <person name="Zhou H."/>
        </authorList>
    </citation>
    <scope>NUCLEOTIDE SEQUENCE [LARGE SCALE GENOMIC DNA]</scope>
    <source>
        <strain evidence="1 2">FBKL4.011</strain>
    </source>
</reference>
<dbReference type="PANTHER" id="PTHR36932:SF1">
    <property type="entry name" value="CAPSULAR POLYSACCHARIDE BIOSYNTHESIS PROTEIN"/>
    <property type="match status" value="1"/>
</dbReference>
<dbReference type="NCBIfam" id="TIGR02304">
    <property type="entry name" value="aden_form_hyp"/>
    <property type="match status" value="1"/>
</dbReference>